<reference evidence="1 2" key="1">
    <citation type="submission" date="2019-08" db="EMBL/GenBank/DDBJ databases">
        <title>Draft genome sequence of Ulvibacter marinus type strain NBRC 109484.</title>
        <authorList>
            <person name="Kawano K."/>
            <person name="Ushijima N."/>
            <person name="Kihara M."/>
            <person name="Itoh H."/>
        </authorList>
    </citation>
    <scope>NUCLEOTIDE SEQUENCE [LARGE SCALE GENOMIC DNA]</scope>
    <source>
        <strain evidence="1 2">NBRC 109484</strain>
    </source>
</reference>
<evidence type="ECO:0000313" key="2">
    <source>
        <dbReference type="Proteomes" id="UP000326509"/>
    </source>
</evidence>
<evidence type="ECO:0008006" key="3">
    <source>
        <dbReference type="Google" id="ProtNLM"/>
    </source>
</evidence>
<keyword evidence="2" id="KW-1185">Reference proteome</keyword>
<dbReference type="Proteomes" id="UP000326509">
    <property type="component" value="Unassembled WGS sequence"/>
</dbReference>
<dbReference type="SUPFAM" id="SSF52833">
    <property type="entry name" value="Thioredoxin-like"/>
    <property type="match status" value="1"/>
</dbReference>
<dbReference type="Gene3D" id="3.40.30.10">
    <property type="entry name" value="Glutaredoxin"/>
    <property type="match status" value="1"/>
</dbReference>
<dbReference type="EMBL" id="BKCG01000009">
    <property type="protein sequence ID" value="GER60632.1"/>
    <property type="molecule type" value="Genomic_DNA"/>
</dbReference>
<gene>
    <name evidence="1" type="ORF">ULMA_27400</name>
</gene>
<accession>A0A5J4J186</accession>
<organism evidence="1 2">
    <name type="scientific">Patiriisocius marinus</name>
    <dbReference type="NCBI Taxonomy" id="1397112"/>
    <lineage>
        <taxon>Bacteria</taxon>
        <taxon>Pseudomonadati</taxon>
        <taxon>Bacteroidota</taxon>
        <taxon>Flavobacteriia</taxon>
        <taxon>Flavobacteriales</taxon>
        <taxon>Flavobacteriaceae</taxon>
        <taxon>Patiriisocius</taxon>
    </lineage>
</organism>
<dbReference type="AlphaFoldDB" id="A0A5J4J186"/>
<dbReference type="InterPro" id="IPR036249">
    <property type="entry name" value="Thioredoxin-like_sf"/>
</dbReference>
<protein>
    <recommendedName>
        <fullName evidence="3">Thioredoxin domain-containing protein</fullName>
    </recommendedName>
</protein>
<sequence length="190" mass="22393">MFKNLLIFSAFFSIYSTNAQIQNCNLKKSINNEISIVDKDDIICLAKNADSEKIILFSFGTWCSPCRLHLKNALMLQKKYDVTVYILLIDRNEEKSLRATFEYLRNREKDVTILLLSPEYSKRPNKKYRKFLVEITPNNFENINDMSKYILLNKEGDVEMVTNWKDNSNFDWEDDINMLKKKIIPLLSVN</sequence>
<comment type="caution">
    <text evidence="1">The sequence shown here is derived from an EMBL/GenBank/DDBJ whole genome shotgun (WGS) entry which is preliminary data.</text>
</comment>
<dbReference type="RefSeq" id="WP_151675064.1">
    <property type="nucleotide sequence ID" value="NZ_BKCG01000009.1"/>
</dbReference>
<name>A0A5J4J186_9FLAO</name>
<evidence type="ECO:0000313" key="1">
    <source>
        <dbReference type="EMBL" id="GER60632.1"/>
    </source>
</evidence>
<dbReference type="OrthoDB" id="1423529at2"/>
<proteinExistence type="predicted"/>